<proteinExistence type="predicted"/>
<accession>A0AAD6RSC8</accession>
<keyword evidence="2" id="KW-1185">Reference proteome</keyword>
<organism evidence="1 2">
    <name type="scientific">Populus alba x Populus x berolinensis</name>
    <dbReference type="NCBI Taxonomy" id="444605"/>
    <lineage>
        <taxon>Eukaryota</taxon>
        <taxon>Viridiplantae</taxon>
        <taxon>Streptophyta</taxon>
        <taxon>Embryophyta</taxon>
        <taxon>Tracheophyta</taxon>
        <taxon>Spermatophyta</taxon>
        <taxon>Magnoliopsida</taxon>
        <taxon>eudicotyledons</taxon>
        <taxon>Gunneridae</taxon>
        <taxon>Pentapetalae</taxon>
        <taxon>rosids</taxon>
        <taxon>fabids</taxon>
        <taxon>Malpighiales</taxon>
        <taxon>Salicaceae</taxon>
        <taxon>Saliceae</taxon>
        <taxon>Populus</taxon>
    </lineage>
</organism>
<gene>
    <name evidence="1" type="ORF">NC653_003770</name>
</gene>
<dbReference type="Proteomes" id="UP001164929">
    <property type="component" value="Chromosome 1"/>
</dbReference>
<evidence type="ECO:0000313" key="1">
    <source>
        <dbReference type="EMBL" id="KAJ7014263.1"/>
    </source>
</evidence>
<dbReference type="EMBL" id="JAQIZT010000001">
    <property type="protein sequence ID" value="KAJ7014263.1"/>
    <property type="molecule type" value="Genomic_DNA"/>
</dbReference>
<protein>
    <submittedName>
        <fullName evidence="1">Uncharacterized protein</fullName>
    </submittedName>
</protein>
<sequence>MEFKELVNLCLMANNDITKEEICMMANKNINIDEVNEFEPQITFDDLQDAFDAYFMNTKKQCIRKMFYFKVKLI</sequence>
<name>A0AAD6RSC8_9ROSI</name>
<reference evidence="1 2" key="1">
    <citation type="journal article" date="2023" name="Mol. Ecol. Resour.">
        <title>Chromosome-level genome assembly of a triploid poplar Populus alba 'Berolinensis'.</title>
        <authorList>
            <person name="Chen S."/>
            <person name="Yu Y."/>
            <person name="Wang X."/>
            <person name="Wang S."/>
            <person name="Zhang T."/>
            <person name="Zhou Y."/>
            <person name="He R."/>
            <person name="Meng N."/>
            <person name="Wang Y."/>
            <person name="Liu W."/>
            <person name="Liu Z."/>
            <person name="Liu J."/>
            <person name="Guo Q."/>
            <person name="Huang H."/>
            <person name="Sederoff R.R."/>
            <person name="Wang G."/>
            <person name="Qu G."/>
            <person name="Chen S."/>
        </authorList>
    </citation>
    <scope>NUCLEOTIDE SEQUENCE [LARGE SCALE GENOMIC DNA]</scope>
    <source>
        <strain evidence="1">SC-2020</strain>
    </source>
</reference>
<evidence type="ECO:0000313" key="2">
    <source>
        <dbReference type="Proteomes" id="UP001164929"/>
    </source>
</evidence>
<dbReference type="AlphaFoldDB" id="A0AAD6RSC8"/>
<comment type="caution">
    <text evidence="1">The sequence shown here is derived from an EMBL/GenBank/DDBJ whole genome shotgun (WGS) entry which is preliminary data.</text>
</comment>